<reference evidence="3" key="2">
    <citation type="journal article" name="Syst. Appl. Microbiol.">
        <title>Streptomyces alkaliterrae sp. nov., isolated from an alkaline soil, and emended descriptions of Streptomyces alkaliphilus, Streptomyces calidiresistens and Streptomyces durbertensis.</title>
        <authorList>
            <person name="Swiecimska M."/>
            <person name="Golinska P."/>
            <person name="Nouioui I."/>
            <person name="Wypij M."/>
            <person name="Rai M."/>
            <person name="Sangal V."/>
            <person name="Goodfellow M."/>
        </authorList>
    </citation>
    <scope>NUCLEOTIDE SEQUENCE</scope>
    <source>
        <strain evidence="2">OF3</strain>
        <strain evidence="3">OF8</strain>
    </source>
</reference>
<dbReference type="RefSeq" id="WP_181355553.1">
    <property type="nucleotide sequence ID" value="NZ_JABJWZ010000414.1"/>
</dbReference>
<dbReference type="Proteomes" id="UP000517765">
    <property type="component" value="Unassembled WGS sequence"/>
</dbReference>
<feature type="region of interest" description="Disordered" evidence="1">
    <location>
        <begin position="45"/>
        <end position="119"/>
    </location>
</feature>
<evidence type="ECO:0000313" key="2">
    <source>
        <dbReference type="EMBL" id="MBB1256643.1"/>
    </source>
</evidence>
<dbReference type="EMBL" id="JABJWZ010000414">
    <property type="protein sequence ID" value="MBB1256643.1"/>
    <property type="molecule type" value="Genomic_DNA"/>
</dbReference>
<evidence type="ECO:0000313" key="5">
    <source>
        <dbReference type="Proteomes" id="UP000525686"/>
    </source>
</evidence>
<evidence type="ECO:0000313" key="3">
    <source>
        <dbReference type="EMBL" id="MBB1262286.1"/>
    </source>
</evidence>
<protein>
    <recommendedName>
        <fullName evidence="6">Secreted protein</fullName>
    </recommendedName>
</protein>
<comment type="caution">
    <text evidence="3">The sequence shown here is derived from an EMBL/GenBank/DDBJ whole genome shotgun (WGS) entry which is preliminary data.</text>
</comment>
<sequence>MRRGLVHATAWTAATAAAMTLSWFGVRTVLTGTVYDRPRAMPLGDDSGFAGAAPQASSTSRPKAPEDPPSEPDPSPTDKPPSTARPTPSSSPSPTAPSATAPLPPSPATGPSADIRGYTTSGGRVTFALRPDHAALVSAVPESGWRVQVWKQDLWIRVTFSRGDRSATVFCTWHDSAPRVQLDERRD</sequence>
<evidence type="ECO:0000256" key="1">
    <source>
        <dbReference type="SAM" id="MobiDB-lite"/>
    </source>
</evidence>
<name>A0A7W3ZVR0_9ACTN</name>
<evidence type="ECO:0000313" key="4">
    <source>
        <dbReference type="Proteomes" id="UP000517765"/>
    </source>
</evidence>
<organism evidence="3 4">
    <name type="scientific">Streptomyces alkaliterrae</name>
    <dbReference type="NCBI Taxonomy" id="2213162"/>
    <lineage>
        <taxon>Bacteria</taxon>
        <taxon>Bacillati</taxon>
        <taxon>Actinomycetota</taxon>
        <taxon>Actinomycetes</taxon>
        <taxon>Kitasatosporales</taxon>
        <taxon>Streptomycetaceae</taxon>
        <taxon>Streptomyces</taxon>
    </lineage>
</organism>
<evidence type="ECO:0008006" key="6">
    <source>
        <dbReference type="Google" id="ProtNLM"/>
    </source>
</evidence>
<dbReference type="Proteomes" id="UP000525686">
    <property type="component" value="Unassembled WGS sequence"/>
</dbReference>
<dbReference type="AlphaFoldDB" id="A0A7W3ZVR0"/>
<reference evidence="4 5" key="1">
    <citation type="submission" date="2020-05" db="EMBL/GenBank/DDBJ databases">
        <title>Classification of alakaliphilic streptomycetes isolated from an alkaline soil next to Lonar Crater, India and a proposal for the recognition of Streptomyces alkaliterrae sp. nov.</title>
        <authorList>
            <person name="Golinska P."/>
        </authorList>
    </citation>
    <scope>NUCLEOTIDE SEQUENCE [LARGE SCALE GENOMIC DNA]</scope>
    <source>
        <strain evidence="5">OF3</strain>
        <strain evidence="4">OF8</strain>
    </source>
</reference>
<dbReference type="EMBL" id="JABJXA010000299">
    <property type="protein sequence ID" value="MBB1262286.1"/>
    <property type="molecule type" value="Genomic_DNA"/>
</dbReference>
<accession>A0A7W3ZVR0</accession>
<proteinExistence type="predicted"/>
<gene>
    <name evidence="2" type="ORF">H3146_25320</name>
    <name evidence="3" type="ORF">H3147_26280</name>
</gene>